<name>A0A0N5ALJ0_9BILA</name>
<organism evidence="1 2">
    <name type="scientific">Syphacia muris</name>
    <dbReference type="NCBI Taxonomy" id="451379"/>
    <lineage>
        <taxon>Eukaryota</taxon>
        <taxon>Metazoa</taxon>
        <taxon>Ecdysozoa</taxon>
        <taxon>Nematoda</taxon>
        <taxon>Chromadorea</taxon>
        <taxon>Rhabditida</taxon>
        <taxon>Spirurina</taxon>
        <taxon>Oxyuridomorpha</taxon>
        <taxon>Oxyuroidea</taxon>
        <taxon>Oxyuridae</taxon>
        <taxon>Syphacia</taxon>
    </lineage>
</organism>
<sequence length="160" mass="18765">MAEFIRKIVRRQSRSSSPLKRRHYEVVPWTNPCTASELPAMFSAPYAQSTATSAAVERSCCICQYCHAALHHDCIKRNHPQFPVADLCLPPVRQEYSNMEAADNPHTDSNQYQTLPPNNYHFSRYDFQVSTFYFHSEFTKQSKKSFLDFKTWFYLLKLNR</sequence>
<reference evidence="2" key="1">
    <citation type="submission" date="2017-02" db="UniProtKB">
        <authorList>
            <consortium name="WormBaseParasite"/>
        </authorList>
    </citation>
    <scope>IDENTIFICATION</scope>
</reference>
<dbReference type="Proteomes" id="UP000046393">
    <property type="component" value="Unplaced"/>
</dbReference>
<evidence type="ECO:0000313" key="2">
    <source>
        <dbReference type="WBParaSite" id="SMUV_0000541101-mRNA-1"/>
    </source>
</evidence>
<protein>
    <submittedName>
        <fullName evidence="2">Phorbol-ester/DAG-type domain-containing protein</fullName>
    </submittedName>
</protein>
<dbReference type="AlphaFoldDB" id="A0A0N5ALJ0"/>
<accession>A0A0N5ALJ0</accession>
<dbReference type="WBParaSite" id="SMUV_0000541101-mRNA-1">
    <property type="protein sequence ID" value="SMUV_0000541101-mRNA-1"/>
    <property type="gene ID" value="SMUV_0000541101"/>
</dbReference>
<proteinExistence type="predicted"/>
<keyword evidence="1" id="KW-1185">Reference proteome</keyword>
<evidence type="ECO:0000313" key="1">
    <source>
        <dbReference type="Proteomes" id="UP000046393"/>
    </source>
</evidence>